<comment type="caution">
    <text evidence="2">The sequence shown here is derived from an EMBL/GenBank/DDBJ whole genome shotgun (WGS) entry which is preliminary data.</text>
</comment>
<protein>
    <submittedName>
        <fullName evidence="2">Uncharacterized protein</fullName>
    </submittedName>
</protein>
<organism evidence="2 3">
    <name type="scientific">Diplodia corticola</name>
    <dbReference type="NCBI Taxonomy" id="236234"/>
    <lineage>
        <taxon>Eukaryota</taxon>
        <taxon>Fungi</taxon>
        <taxon>Dikarya</taxon>
        <taxon>Ascomycota</taxon>
        <taxon>Pezizomycotina</taxon>
        <taxon>Dothideomycetes</taxon>
        <taxon>Dothideomycetes incertae sedis</taxon>
        <taxon>Botryosphaeriales</taxon>
        <taxon>Botryosphaeriaceae</taxon>
        <taxon>Diplodia</taxon>
    </lineage>
</organism>
<sequence length="370" mass="41633">MIPQLSIIVRLAPLIILLLPRISYALDAKTLFNLAPGNAHGGCDNHLEDINFWLDESIVMAEVGIKALQVAQGKVELPKNGFDEKLYAGRLTYAFFRLDSSSLQEDWDAIQGRFESVQSFLNREAPYPGGEKPWLFCGTDYLVRQEPTDTALDSEGKPLPNSPTIQEEYGDLLVGGKVPWWNEYNHHYYFGDEDAGTACDNDPFMAAAADTSEPAPFLLFLCPDNINSEFMGNQERLGSLTPAEGTYLYKMRPRSINIFHELFHLTIGNAFTDDVTYTLGGIRNGVEDPDTIPLKKTLETSEEEQENAGPNTENETKLQMLRKNPETYAFFSTAYWYWTQTYQTGTDGKDQKAFFPADIATLIDWDTNLA</sequence>
<feature type="signal peptide" evidence="1">
    <location>
        <begin position="1"/>
        <end position="25"/>
    </location>
</feature>
<dbReference type="EMBL" id="MNUE01000056">
    <property type="protein sequence ID" value="OJD30797.1"/>
    <property type="molecule type" value="Genomic_DNA"/>
</dbReference>
<dbReference type="OrthoDB" id="4259138at2759"/>
<dbReference type="GeneID" id="31017696"/>
<dbReference type="Proteomes" id="UP000183809">
    <property type="component" value="Unassembled WGS sequence"/>
</dbReference>
<gene>
    <name evidence="2" type="ORF">BKCO1_5600071</name>
</gene>
<feature type="chain" id="PRO_5012430616" evidence="1">
    <location>
        <begin position="26"/>
        <end position="370"/>
    </location>
</feature>
<reference evidence="2 3" key="1">
    <citation type="submission" date="2016-10" db="EMBL/GenBank/DDBJ databases">
        <title>Proteomics and genomics reveal pathogen-plant mechanisms compatible with a hemibiotrophic lifestyle of Diplodia corticola.</title>
        <authorList>
            <person name="Fernandes I."/>
            <person name="De Jonge R."/>
            <person name="Van De Peer Y."/>
            <person name="Devreese B."/>
            <person name="Alves A."/>
            <person name="Esteves A.C."/>
        </authorList>
    </citation>
    <scope>NUCLEOTIDE SEQUENCE [LARGE SCALE GENOMIC DNA]</scope>
    <source>
        <strain evidence="2 3">CBS 112549</strain>
    </source>
</reference>
<accession>A0A1J9RTE3</accession>
<keyword evidence="1" id="KW-0732">Signal</keyword>
<evidence type="ECO:0000313" key="2">
    <source>
        <dbReference type="EMBL" id="OJD30797.1"/>
    </source>
</evidence>
<keyword evidence="3" id="KW-1185">Reference proteome</keyword>
<name>A0A1J9RTE3_9PEZI</name>
<proteinExistence type="predicted"/>
<evidence type="ECO:0000256" key="1">
    <source>
        <dbReference type="SAM" id="SignalP"/>
    </source>
</evidence>
<dbReference type="AlphaFoldDB" id="A0A1J9RTE3"/>
<evidence type="ECO:0000313" key="3">
    <source>
        <dbReference type="Proteomes" id="UP000183809"/>
    </source>
</evidence>
<dbReference type="RefSeq" id="XP_020127057.1">
    <property type="nucleotide sequence ID" value="XM_020277435.1"/>
</dbReference>